<evidence type="ECO:0000313" key="4">
    <source>
        <dbReference type="EMBL" id="GHB26547.1"/>
    </source>
</evidence>
<accession>A0A8J3G464</accession>
<dbReference type="SUPFAM" id="SSF56281">
    <property type="entry name" value="Metallo-hydrolase/oxidoreductase"/>
    <property type="match status" value="1"/>
</dbReference>
<evidence type="ECO:0000259" key="3">
    <source>
        <dbReference type="SMART" id="SM00849"/>
    </source>
</evidence>
<dbReference type="PANTHER" id="PTHR43546:SF3">
    <property type="entry name" value="UPF0173 METAL-DEPENDENT HYDROLASE MJ1163"/>
    <property type="match status" value="1"/>
</dbReference>
<keyword evidence="1 2" id="KW-0378">Hydrolase</keyword>
<organism evidence="4 5">
    <name type="scientific">Mongoliitalea lutea</name>
    <dbReference type="NCBI Taxonomy" id="849756"/>
    <lineage>
        <taxon>Bacteria</taxon>
        <taxon>Pseudomonadati</taxon>
        <taxon>Bacteroidota</taxon>
        <taxon>Cytophagia</taxon>
        <taxon>Cytophagales</taxon>
        <taxon>Cyclobacteriaceae</taxon>
        <taxon>Mongoliitalea</taxon>
    </lineage>
</organism>
<dbReference type="SMART" id="SM00849">
    <property type="entry name" value="Lactamase_B"/>
    <property type="match status" value="1"/>
</dbReference>
<dbReference type="GO" id="GO:0016787">
    <property type="term" value="F:hydrolase activity"/>
    <property type="evidence" value="ECO:0007669"/>
    <property type="project" value="UniProtKB-UniRule"/>
</dbReference>
<comment type="caution">
    <text evidence="4">The sequence shown here is derived from an EMBL/GenBank/DDBJ whole genome shotgun (WGS) entry which is preliminary data.</text>
</comment>
<dbReference type="Proteomes" id="UP000642809">
    <property type="component" value="Unassembled WGS sequence"/>
</dbReference>
<dbReference type="Pfam" id="PF12706">
    <property type="entry name" value="Lactamase_B_2"/>
    <property type="match status" value="1"/>
</dbReference>
<proteinExistence type="inferred from homology"/>
<reference evidence="4" key="2">
    <citation type="submission" date="2020-09" db="EMBL/GenBank/DDBJ databases">
        <authorList>
            <person name="Sun Q."/>
            <person name="Kim S."/>
        </authorList>
    </citation>
    <scope>NUCLEOTIDE SEQUENCE</scope>
    <source>
        <strain evidence="4">KCTC 23224</strain>
    </source>
</reference>
<dbReference type="AlphaFoldDB" id="A0A8J3G464"/>
<evidence type="ECO:0000256" key="1">
    <source>
        <dbReference type="ARBA" id="ARBA00022801"/>
    </source>
</evidence>
<dbReference type="PANTHER" id="PTHR43546">
    <property type="entry name" value="UPF0173 METAL-DEPENDENT HYDROLASE MJ1163-RELATED"/>
    <property type="match status" value="1"/>
</dbReference>
<dbReference type="EMBL" id="BMYF01000002">
    <property type="protein sequence ID" value="GHB26547.1"/>
    <property type="molecule type" value="Genomic_DNA"/>
</dbReference>
<dbReference type="InterPro" id="IPR050114">
    <property type="entry name" value="UPF0173_UPF0282_UlaG_hydrolase"/>
</dbReference>
<dbReference type="NCBIfam" id="NF001911">
    <property type="entry name" value="PRK00685.1"/>
    <property type="match status" value="1"/>
</dbReference>
<reference evidence="4" key="1">
    <citation type="journal article" date="2014" name="Int. J. Syst. Evol. Microbiol.">
        <title>Complete genome sequence of Corynebacterium casei LMG S-19264T (=DSM 44701T), isolated from a smear-ripened cheese.</title>
        <authorList>
            <consortium name="US DOE Joint Genome Institute (JGI-PGF)"/>
            <person name="Walter F."/>
            <person name="Albersmeier A."/>
            <person name="Kalinowski J."/>
            <person name="Ruckert C."/>
        </authorList>
    </citation>
    <scope>NUCLEOTIDE SEQUENCE</scope>
    <source>
        <strain evidence="4">KCTC 23224</strain>
    </source>
</reference>
<comment type="similarity">
    <text evidence="2">Belongs to the UPF0173 family.</text>
</comment>
<feature type="domain" description="Metallo-beta-lactamase" evidence="3">
    <location>
        <begin position="8"/>
        <end position="191"/>
    </location>
</feature>
<dbReference type="InterPro" id="IPR036866">
    <property type="entry name" value="RibonucZ/Hydroxyglut_hydro"/>
</dbReference>
<evidence type="ECO:0000256" key="2">
    <source>
        <dbReference type="HAMAP-Rule" id="MF_00457"/>
    </source>
</evidence>
<dbReference type="Gene3D" id="3.60.15.10">
    <property type="entry name" value="Ribonuclease Z/Hydroxyacylglutathione hydrolase-like"/>
    <property type="match status" value="1"/>
</dbReference>
<dbReference type="InterPro" id="IPR001279">
    <property type="entry name" value="Metallo-B-lactamas"/>
</dbReference>
<name>A0A8J3G464_9BACT</name>
<gene>
    <name evidence="4" type="primary">ytkL</name>
    <name evidence="4" type="ORF">GCM10008106_04060</name>
</gene>
<dbReference type="HAMAP" id="MF_00457">
    <property type="entry name" value="UPF0173"/>
    <property type="match status" value="1"/>
</dbReference>
<dbReference type="RefSeq" id="WP_189578782.1">
    <property type="nucleotide sequence ID" value="NZ_BMYF01000002.1"/>
</dbReference>
<dbReference type="InterPro" id="IPR022877">
    <property type="entry name" value="UPF0173"/>
</dbReference>
<sequence length="227" mass="24653">MIELTFLGHSSFLVGIQDKKILFDPFISPNAKAAHINVDELRADYVLLSHGHEDHVADAEKIAKASNATLVSNYEIAVWFAQKGVEKYHPMNHGGSKTFDFGTVKYVTAVHSSTLPDGASGGNPGGFVIKHEGGAFYYAGDTALTYDMKLIGESFKLDFAILPIGDNFTMGIEDAIIAADFVGVKKIVGMHFDTFPYIEIDLEKAKKTAAKAGKELILLNIGETIKL</sequence>
<keyword evidence="5" id="KW-1185">Reference proteome</keyword>
<protein>
    <recommendedName>
        <fullName evidence="2">UPF0173 metal-dependent hydrolase GCM10008106_04060</fullName>
    </recommendedName>
</protein>
<evidence type="ECO:0000313" key="5">
    <source>
        <dbReference type="Proteomes" id="UP000642809"/>
    </source>
</evidence>